<dbReference type="InterPro" id="IPR041988">
    <property type="entry name" value="Ribosomal_uL24_KOW"/>
</dbReference>
<gene>
    <name evidence="7" type="primary">LOC100375908</name>
</gene>
<feature type="region of interest" description="Disordered" evidence="4">
    <location>
        <begin position="175"/>
        <end position="195"/>
    </location>
</feature>
<dbReference type="CDD" id="cd06089">
    <property type="entry name" value="KOW_RPL26"/>
    <property type="match status" value="1"/>
</dbReference>
<evidence type="ECO:0000256" key="4">
    <source>
        <dbReference type="SAM" id="MobiDB-lite"/>
    </source>
</evidence>
<dbReference type="InterPro" id="IPR057264">
    <property type="entry name" value="Ribosomal_uL24_C"/>
</dbReference>
<keyword evidence="2" id="KW-0689">Ribosomal protein</keyword>
<evidence type="ECO:0000313" key="7">
    <source>
        <dbReference type="RefSeq" id="XP_002733223.2"/>
    </source>
</evidence>
<dbReference type="GeneID" id="100375908"/>
<dbReference type="RefSeq" id="XP_002733223.2">
    <property type="nucleotide sequence ID" value="XM_002733177.2"/>
</dbReference>
<keyword evidence="3" id="KW-0687">Ribonucleoprotein</keyword>
<feature type="domain" description="Large ribosomal subunit protein uL24 C-terminal" evidence="5">
    <location>
        <begin position="101"/>
        <end position="164"/>
    </location>
</feature>
<dbReference type="SUPFAM" id="SSF50104">
    <property type="entry name" value="Translation proteins SH3-like domain"/>
    <property type="match status" value="1"/>
</dbReference>
<evidence type="ECO:0000259" key="5">
    <source>
        <dbReference type="Pfam" id="PF17136"/>
    </source>
</evidence>
<dbReference type="Proteomes" id="UP000694865">
    <property type="component" value="Unplaced"/>
</dbReference>
<dbReference type="Pfam" id="PF17136">
    <property type="entry name" value="ribosomal_L24"/>
    <property type="match status" value="1"/>
</dbReference>
<comment type="similarity">
    <text evidence="1">Belongs to the universal ribosomal protein uL24 family.</text>
</comment>
<proteinExistence type="inferred from homology"/>
<name>A0ABM0GMI9_SACKO</name>
<dbReference type="InterPro" id="IPR003256">
    <property type="entry name" value="Ribosomal_uL24"/>
</dbReference>
<evidence type="ECO:0000256" key="2">
    <source>
        <dbReference type="ARBA" id="ARBA00022980"/>
    </source>
</evidence>
<reference evidence="7" key="1">
    <citation type="submission" date="2025-08" db="UniProtKB">
        <authorList>
            <consortium name="RefSeq"/>
        </authorList>
    </citation>
    <scope>IDENTIFICATION</scope>
    <source>
        <tissue evidence="7">Testes</tissue>
    </source>
</reference>
<dbReference type="InterPro" id="IPR014722">
    <property type="entry name" value="Rib_uL2_dom2"/>
</dbReference>
<evidence type="ECO:0000256" key="1">
    <source>
        <dbReference type="ARBA" id="ARBA00010618"/>
    </source>
</evidence>
<keyword evidence="6" id="KW-1185">Reference proteome</keyword>
<sequence>MRLTRLLFTSRRYPLDDPWAKDWWKKINKNFRYGMAKPKTPASLKANYPGRNRPAVLVEPLKDWNYFRGDLVQILIGKDQGKHGTICEIIRERNWVVVEGLNCHYKCLGKTEGYRGMYIKSEAPLLHNQVALIDPSDNKPTSIKWKYNESGEKVRVSIRTGRIIPLSPMAFQHPDYKTKDSYSEQTKDTVGEHASKDSYKPSLKLVEEELMDAMGIIETRKPGKTWWY</sequence>
<dbReference type="PANTHER" id="PTHR12903">
    <property type="entry name" value="MITOCHONDRIAL RIBOSOMAL PROTEIN L24"/>
    <property type="match status" value="1"/>
</dbReference>
<dbReference type="Gene3D" id="2.30.30.30">
    <property type="match status" value="1"/>
</dbReference>
<organism evidence="6 7">
    <name type="scientific">Saccoglossus kowalevskii</name>
    <name type="common">Acorn worm</name>
    <dbReference type="NCBI Taxonomy" id="10224"/>
    <lineage>
        <taxon>Eukaryota</taxon>
        <taxon>Metazoa</taxon>
        <taxon>Hemichordata</taxon>
        <taxon>Enteropneusta</taxon>
        <taxon>Harrimaniidae</taxon>
        <taxon>Saccoglossus</taxon>
    </lineage>
</organism>
<dbReference type="NCBIfam" id="TIGR01079">
    <property type="entry name" value="rplX_bact"/>
    <property type="match status" value="1"/>
</dbReference>
<protein>
    <submittedName>
        <fullName evidence="7">Probable 39S ribosomal protein L24, mitochondrial-like</fullName>
    </submittedName>
</protein>
<dbReference type="InterPro" id="IPR008991">
    <property type="entry name" value="Translation_prot_SH3-like_sf"/>
</dbReference>
<evidence type="ECO:0000256" key="3">
    <source>
        <dbReference type="ARBA" id="ARBA00023274"/>
    </source>
</evidence>
<accession>A0ABM0GMI9</accession>
<evidence type="ECO:0000313" key="6">
    <source>
        <dbReference type="Proteomes" id="UP000694865"/>
    </source>
</evidence>